<dbReference type="InterPro" id="IPR020846">
    <property type="entry name" value="MFS_dom"/>
</dbReference>
<dbReference type="InterPro" id="IPR004812">
    <property type="entry name" value="Efflux_drug-R_Bcr/CmlA"/>
</dbReference>
<feature type="transmembrane region" description="Helical" evidence="8">
    <location>
        <begin position="356"/>
        <end position="375"/>
    </location>
</feature>
<dbReference type="InterPro" id="IPR011701">
    <property type="entry name" value="MFS"/>
</dbReference>
<dbReference type="RefSeq" id="WP_151649486.1">
    <property type="nucleotide sequence ID" value="NZ_CP044543.1"/>
</dbReference>
<evidence type="ECO:0000259" key="9">
    <source>
        <dbReference type="PROSITE" id="PS50850"/>
    </source>
</evidence>
<keyword evidence="3 8" id="KW-0813">Transport</keyword>
<gene>
    <name evidence="10" type="ORF">F8237_28320</name>
</gene>
<feature type="transmembrane region" description="Helical" evidence="8">
    <location>
        <begin position="89"/>
        <end position="108"/>
    </location>
</feature>
<feature type="transmembrane region" description="Helical" evidence="8">
    <location>
        <begin position="381"/>
        <end position="402"/>
    </location>
</feature>
<dbReference type="PROSITE" id="PS00216">
    <property type="entry name" value="SUGAR_TRANSPORT_1"/>
    <property type="match status" value="1"/>
</dbReference>
<feature type="transmembrane region" description="Helical" evidence="8">
    <location>
        <begin position="291"/>
        <end position="309"/>
    </location>
</feature>
<evidence type="ECO:0000313" key="10">
    <source>
        <dbReference type="EMBL" id="QFI75966.1"/>
    </source>
</evidence>
<name>A0A5P6PCL4_9BRAD</name>
<dbReference type="PANTHER" id="PTHR23502">
    <property type="entry name" value="MAJOR FACILITATOR SUPERFAMILY"/>
    <property type="match status" value="1"/>
</dbReference>
<dbReference type="EMBL" id="CP044543">
    <property type="protein sequence ID" value="QFI75966.1"/>
    <property type="molecule type" value="Genomic_DNA"/>
</dbReference>
<dbReference type="Proteomes" id="UP000325641">
    <property type="component" value="Chromosome"/>
</dbReference>
<dbReference type="KEGG" id="bbet:F8237_28320"/>
<feature type="transmembrane region" description="Helical" evidence="8">
    <location>
        <begin position="57"/>
        <end position="77"/>
    </location>
</feature>
<evidence type="ECO:0000256" key="4">
    <source>
        <dbReference type="ARBA" id="ARBA00022475"/>
    </source>
</evidence>
<sequence length="416" mass="44167">MSDVNADEWVSSGHRPMGFPEFVVVIASIMALNPLAMDMMLPALPNIGAAFKIPNANHLQLVLSIFLIGFGAGQFIMGPLSDRFGRRPVLLGGMTVYAVASLLAIAAPSFETLLLARALQGFGTAATRVIATSIVRDCYVGRRMASVMSLAMMVFIAVPVVAPSFGQAVLLVSQWRGIFIVLALYGLLALAWSVLRLPETLPDSERRSLAPADVLAAFRQTLTNRQTIGYAMAAGSVMGALFAYVFSAQQVFTEIYHLGHYFPLAFAAIATGVAIAGFLNARLVGRLGMRVISHGALTLYAVVASVLLITESLNVLPLALFMALSALMMFSFGMMVANFTALAMEPQGHIAGTASSLYGSITTLIGIAIGMAIGQSFDGTLMPFAVGFFLSTVAALAIVLVVEKGRMFKPHHRPIG</sequence>
<dbReference type="OrthoDB" id="9800416at2"/>
<evidence type="ECO:0000256" key="7">
    <source>
        <dbReference type="ARBA" id="ARBA00023136"/>
    </source>
</evidence>
<dbReference type="InterPro" id="IPR036259">
    <property type="entry name" value="MFS_trans_sf"/>
</dbReference>
<proteinExistence type="inferred from homology"/>
<comment type="caution">
    <text evidence="8">Lacks conserved residue(s) required for the propagation of feature annotation.</text>
</comment>
<evidence type="ECO:0000256" key="1">
    <source>
        <dbReference type="ARBA" id="ARBA00004651"/>
    </source>
</evidence>
<evidence type="ECO:0000256" key="6">
    <source>
        <dbReference type="ARBA" id="ARBA00022989"/>
    </source>
</evidence>
<keyword evidence="4" id="KW-1003">Cell membrane</keyword>
<dbReference type="Gene3D" id="1.20.1720.10">
    <property type="entry name" value="Multidrug resistance protein D"/>
    <property type="match status" value="1"/>
</dbReference>
<comment type="similarity">
    <text evidence="2 8">Belongs to the major facilitator superfamily. Bcr/CmlA family.</text>
</comment>
<dbReference type="PANTHER" id="PTHR23502:SF132">
    <property type="entry name" value="POLYAMINE TRANSPORTER 2-RELATED"/>
    <property type="match status" value="1"/>
</dbReference>
<feature type="domain" description="Major facilitator superfamily (MFS) profile" evidence="9">
    <location>
        <begin position="22"/>
        <end position="406"/>
    </location>
</feature>
<reference evidence="11" key="1">
    <citation type="submission" date="2019-10" db="EMBL/GenBank/DDBJ databases">
        <title>Complete Genome Sequence of Bradyrhizobium betae type strain PL7HG1T.</title>
        <authorList>
            <person name="Bromfield E.S.P."/>
            <person name="Cloutier S."/>
        </authorList>
    </citation>
    <scope>NUCLEOTIDE SEQUENCE [LARGE SCALE GENOMIC DNA]</scope>
    <source>
        <strain evidence="11">PL7HG1</strain>
    </source>
</reference>
<evidence type="ECO:0000256" key="8">
    <source>
        <dbReference type="RuleBase" id="RU365088"/>
    </source>
</evidence>
<feature type="transmembrane region" description="Helical" evidence="8">
    <location>
        <begin position="315"/>
        <end position="344"/>
    </location>
</feature>
<dbReference type="GO" id="GO:0005886">
    <property type="term" value="C:plasma membrane"/>
    <property type="evidence" value="ECO:0007669"/>
    <property type="project" value="UniProtKB-SubCell"/>
</dbReference>
<feature type="transmembrane region" description="Helical" evidence="8">
    <location>
        <begin position="147"/>
        <end position="172"/>
    </location>
</feature>
<feature type="transmembrane region" description="Helical" evidence="8">
    <location>
        <begin position="258"/>
        <end position="279"/>
    </location>
</feature>
<dbReference type="Pfam" id="PF07690">
    <property type="entry name" value="MFS_1"/>
    <property type="match status" value="1"/>
</dbReference>
<dbReference type="SUPFAM" id="SSF103473">
    <property type="entry name" value="MFS general substrate transporter"/>
    <property type="match status" value="1"/>
</dbReference>
<keyword evidence="5 8" id="KW-0812">Transmembrane</keyword>
<accession>A0A5P6PCL4</accession>
<keyword evidence="7 8" id="KW-0472">Membrane</keyword>
<dbReference type="AlphaFoldDB" id="A0A5P6PCL4"/>
<dbReference type="CDD" id="cd17320">
    <property type="entry name" value="MFS_MdfA_MDR_like"/>
    <property type="match status" value="1"/>
</dbReference>
<protein>
    <recommendedName>
        <fullName evidence="8">Bcr/CflA family efflux transporter</fullName>
    </recommendedName>
</protein>
<evidence type="ECO:0000313" key="11">
    <source>
        <dbReference type="Proteomes" id="UP000325641"/>
    </source>
</evidence>
<feature type="transmembrane region" description="Helical" evidence="8">
    <location>
        <begin position="19"/>
        <end position="37"/>
    </location>
</feature>
<evidence type="ECO:0000256" key="2">
    <source>
        <dbReference type="ARBA" id="ARBA00006236"/>
    </source>
</evidence>
<organism evidence="10 11">
    <name type="scientific">Bradyrhizobium betae</name>
    <dbReference type="NCBI Taxonomy" id="244734"/>
    <lineage>
        <taxon>Bacteria</taxon>
        <taxon>Pseudomonadati</taxon>
        <taxon>Pseudomonadota</taxon>
        <taxon>Alphaproteobacteria</taxon>
        <taxon>Hyphomicrobiales</taxon>
        <taxon>Nitrobacteraceae</taxon>
        <taxon>Bradyrhizobium</taxon>
    </lineage>
</organism>
<dbReference type="PROSITE" id="PS50850">
    <property type="entry name" value="MFS"/>
    <property type="match status" value="1"/>
</dbReference>
<dbReference type="FunFam" id="1.20.1720.10:FF:000005">
    <property type="entry name" value="Bcr/CflA family efflux transporter"/>
    <property type="match status" value="1"/>
</dbReference>
<evidence type="ECO:0000256" key="3">
    <source>
        <dbReference type="ARBA" id="ARBA00022448"/>
    </source>
</evidence>
<feature type="transmembrane region" description="Helical" evidence="8">
    <location>
        <begin position="178"/>
        <end position="197"/>
    </location>
</feature>
<keyword evidence="6 8" id="KW-1133">Transmembrane helix</keyword>
<dbReference type="InterPro" id="IPR005829">
    <property type="entry name" value="Sugar_transporter_CS"/>
</dbReference>
<dbReference type="GO" id="GO:0042910">
    <property type="term" value="F:xenobiotic transmembrane transporter activity"/>
    <property type="evidence" value="ECO:0007669"/>
    <property type="project" value="InterPro"/>
</dbReference>
<keyword evidence="8" id="KW-0997">Cell inner membrane</keyword>
<feature type="transmembrane region" description="Helical" evidence="8">
    <location>
        <begin position="228"/>
        <end position="246"/>
    </location>
</feature>
<dbReference type="NCBIfam" id="TIGR00710">
    <property type="entry name" value="efflux_Bcr_CflA"/>
    <property type="match status" value="1"/>
</dbReference>
<comment type="subcellular location">
    <subcellularLocation>
        <location evidence="8">Cell inner membrane</location>
        <topology evidence="8">Multi-pass membrane protein</topology>
    </subcellularLocation>
    <subcellularLocation>
        <location evidence="1">Cell membrane</location>
        <topology evidence="1">Multi-pass membrane protein</topology>
    </subcellularLocation>
</comment>
<dbReference type="GO" id="GO:1990961">
    <property type="term" value="P:xenobiotic detoxification by transmembrane export across the plasma membrane"/>
    <property type="evidence" value="ECO:0007669"/>
    <property type="project" value="InterPro"/>
</dbReference>
<evidence type="ECO:0000256" key="5">
    <source>
        <dbReference type="ARBA" id="ARBA00022692"/>
    </source>
</evidence>